<accession>A0A5D4T0B1</accession>
<dbReference type="AlphaFoldDB" id="A0A5D4T0B1"/>
<dbReference type="RefSeq" id="WP_148987932.1">
    <property type="nucleotide sequence ID" value="NZ_VTEV01000003.1"/>
</dbReference>
<evidence type="ECO:0000313" key="1">
    <source>
        <dbReference type="EMBL" id="TYS69107.1"/>
    </source>
</evidence>
<dbReference type="NCBIfam" id="NF010189">
    <property type="entry name" value="PRK13668.1"/>
    <property type="match status" value="1"/>
</dbReference>
<name>A0A5D4T0B1_9BACI</name>
<dbReference type="Proteomes" id="UP000322524">
    <property type="component" value="Unassembled WGS sequence"/>
</dbReference>
<gene>
    <name evidence="1" type="ORF">FZC76_09275</name>
</gene>
<comment type="caution">
    <text evidence="1">The sequence shown here is derived from an EMBL/GenBank/DDBJ whole genome shotgun (WGS) entry which is preliminary data.</text>
</comment>
<organism evidence="1 2">
    <name type="scientific">Sutcliffiella horikoshii</name>
    <dbReference type="NCBI Taxonomy" id="79883"/>
    <lineage>
        <taxon>Bacteria</taxon>
        <taxon>Bacillati</taxon>
        <taxon>Bacillota</taxon>
        <taxon>Bacilli</taxon>
        <taxon>Bacillales</taxon>
        <taxon>Bacillaceae</taxon>
        <taxon>Sutcliffiella</taxon>
    </lineage>
</organism>
<dbReference type="InterPro" id="IPR010838">
    <property type="entry name" value="DUF1444"/>
</dbReference>
<protein>
    <submittedName>
        <fullName evidence="1">DUF1444 domain-containing protein</fullName>
    </submittedName>
</protein>
<dbReference type="OrthoDB" id="154553at2"/>
<dbReference type="STRING" id="79883.GCA_001636495_01539"/>
<proteinExistence type="predicted"/>
<evidence type="ECO:0000313" key="2">
    <source>
        <dbReference type="Proteomes" id="UP000322524"/>
    </source>
</evidence>
<dbReference type="PIRSF" id="PIRSF012562">
    <property type="entry name" value="UCP012562"/>
    <property type="match status" value="1"/>
</dbReference>
<sequence length="269" mass="30884">MGKMTVLQIKRLMEEKLSHPNWVFTYDREKESLRVEDKETKKGISIALQGVLSKYEQTNDINAIEEYVYYVKEALTSMKIPVQLNGAERHIYPVIRSTSFPTTSNDIPLVYDEHTAETRIYYAVDLGKSYKLIDEQLLQRENLTKNTIKEMAMFNVRSLPTNMKEDVVAGNTFYFVRSNDGYDASRILNDSFLDSFKKQVSGTMTVSVPHQDVLILSDIQNEVGYDILAELNMSFFVNGKIPITALSFLYEEGELEPIFILGKDNKKSK</sequence>
<reference evidence="1 2" key="1">
    <citation type="submission" date="2019-08" db="EMBL/GenBank/DDBJ databases">
        <title>Bacillus genomes from the desert of Cuatro Cienegas, Coahuila.</title>
        <authorList>
            <person name="Olmedo-Alvarez G."/>
        </authorList>
    </citation>
    <scope>NUCLEOTIDE SEQUENCE [LARGE SCALE GENOMIC DNA]</scope>
    <source>
        <strain evidence="1 2">CH28_1T</strain>
    </source>
</reference>
<dbReference type="Pfam" id="PF07285">
    <property type="entry name" value="DUF1444"/>
    <property type="match status" value="1"/>
</dbReference>
<dbReference type="EMBL" id="VTEV01000003">
    <property type="protein sequence ID" value="TYS69107.1"/>
    <property type="molecule type" value="Genomic_DNA"/>
</dbReference>